<accession>A0A2H0RNU1</accession>
<keyword evidence="4 6" id="KW-1133">Transmembrane helix</keyword>
<comment type="subcellular location">
    <subcellularLocation>
        <location evidence="1">Membrane</location>
        <topology evidence="1">Multi-pass membrane protein</topology>
    </subcellularLocation>
</comment>
<evidence type="ECO:0000256" key="3">
    <source>
        <dbReference type="ARBA" id="ARBA00022692"/>
    </source>
</evidence>
<feature type="transmembrane region" description="Helical" evidence="6">
    <location>
        <begin position="130"/>
        <end position="158"/>
    </location>
</feature>
<dbReference type="InterPro" id="IPR051790">
    <property type="entry name" value="Cytochrome_c-biogenesis_DsbD"/>
</dbReference>
<comment type="caution">
    <text evidence="8">The sequence shown here is derived from an EMBL/GenBank/DDBJ whole genome shotgun (WGS) entry which is preliminary data.</text>
</comment>
<feature type="transmembrane region" description="Helical" evidence="6">
    <location>
        <begin position="58"/>
        <end position="83"/>
    </location>
</feature>
<keyword evidence="3 6" id="KW-0812">Transmembrane</keyword>
<dbReference type="EMBL" id="PCYM01000006">
    <property type="protein sequence ID" value="PIR47435.1"/>
    <property type="molecule type" value="Genomic_DNA"/>
</dbReference>
<evidence type="ECO:0000259" key="7">
    <source>
        <dbReference type="Pfam" id="PF02683"/>
    </source>
</evidence>
<evidence type="ECO:0000256" key="6">
    <source>
        <dbReference type="SAM" id="Phobius"/>
    </source>
</evidence>
<comment type="similarity">
    <text evidence="2">Belongs to the DsbD family.</text>
</comment>
<proteinExistence type="inferred from homology"/>
<dbReference type="Pfam" id="PF02683">
    <property type="entry name" value="DsbD_TM"/>
    <property type="match status" value="1"/>
</dbReference>
<gene>
    <name evidence="8" type="ORF">COV06_03180</name>
</gene>
<dbReference type="AlphaFoldDB" id="A0A2H0RNU1"/>
<evidence type="ECO:0000256" key="1">
    <source>
        <dbReference type="ARBA" id="ARBA00004141"/>
    </source>
</evidence>
<evidence type="ECO:0000256" key="5">
    <source>
        <dbReference type="ARBA" id="ARBA00023136"/>
    </source>
</evidence>
<dbReference type="GO" id="GO:0017004">
    <property type="term" value="P:cytochrome complex assembly"/>
    <property type="evidence" value="ECO:0007669"/>
    <property type="project" value="InterPro"/>
</dbReference>
<name>A0A2H0RNU1_9BACT</name>
<organism evidence="8 9">
    <name type="scientific">Candidatus Uhrbacteria bacterium CG10_big_fil_rev_8_21_14_0_10_50_16</name>
    <dbReference type="NCBI Taxonomy" id="1975039"/>
    <lineage>
        <taxon>Bacteria</taxon>
        <taxon>Candidatus Uhriibacteriota</taxon>
    </lineage>
</organism>
<dbReference type="InterPro" id="IPR003834">
    <property type="entry name" value="Cyt_c_assmbl_TM_dom"/>
</dbReference>
<sequence length="249" mass="27319">MLLDGNHLSLGIAYVAGLTSFFAPCVVPLLPAYVAYFTGLGAADTDDRANKIKLFSHTLIFVLGFLVIFLLLGMSSTWIGSLLAHYKMILSRVGGVVLIVLGLYLLGVFKNPALYRERKLNLHAQFTRYQSLNVFVLGLTFGFAWTPCIGPVLAVILLWTSQAATLGQGFLLMLAFGLGIGSPFLLVSVFLDKLMPWIRKTQRLQQIVHMASGYLILIIGFLLLTNLLTVVTAPLTNLGSLELFLIDRL</sequence>
<keyword evidence="5 6" id="KW-0472">Membrane</keyword>
<feature type="domain" description="Cytochrome C biogenesis protein transmembrane" evidence="7">
    <location>
        <begin position="10"/>
        <end position="224"/>
    </location>
</feature>
<dbReference type="PANTHER" id="PTHR31272:SF4">
    <property type="entry name" value="CYTOCHROME C-TYPE BIOGENESIS PROTEIN HI_1454-RELATED"/>
    <property type="match status" value="1"/>
</dbReference>
<dbReference type="PANTHER" id="PTHR31272">
    <property type="entry name" value="CYTOCHROME C-TYPE BIOGENESIS PROTEIN HI_1454-RELATED"/>
    <property type="match status" value="1"/>
</dbReference>
<protein>
    <submittedName>
        <fullName evidence="8">Cytochrome C biogenesis protein</fullName>
    </submittedName>
</protein>
<feature type="transmembrane region" description="Helical" evidence="6">
    <location>
        <begin position="170"/>
        <end position="191"/>
    </location>
</feature>
<feature type="transmembrane region" description="Helical" evidence="6">
    <location>
        <begin position="89"/>
        <end position="109"/>
    </location>
</feature>
<evidence type="ECO:0000256" key="4">
    <source>
        <dbReference type="ARBA" id="ARBA00022989"/>
    </source>
</evidence>
<evidence type="ECO:0000256" key="2">
    <source>
        <dbReference type="ARBA" id="ARBA00006143"/>
    </source>
</evidence>
<feature type="transmembrane region" description="Helical" evidence="6">
    <location>
        <begin position="12"/>
        <end position="37"/>
    </location>
</feature>
<evidence type="ECO:0000313" key="9">
    <source>
        <dbReference type="Proteomes" id="UP000230084"/>
    </source>
</evidence>
<evidence type="ECO:0000313" key="8">
    <source>
        <dbReference type="EMBL" id="PIR47435.1"/>
    </source>
</evidence>
<reference evidence="8 9" key="1">
    <citation type="submission" date="2017-09" db="EMBL/GenBank/DDBJ databases">
        <title>Depth-based differentiation of microbial function through sediment-hosted aquifers and enrichment of novel symbionts in the deep terrestrial subsurface.</title>
        <authorList>
            <person name="Probst A.J."/>
            <person name="Ladd B."/>
            <person name="Jarett J.K."/>
            <person name="Geller-Mcgrath D.E."/>
            <person name="Sieber C.M."/>
            <person name="Emerson J.B."/>
            <person name="Anantharaman K."/>
            <person name="Thomas B.C."/>
            <person name="Malmstrom R."/>
            <person name="Stieglmeier M."/>
            <person name="Klingl A."/>
            <person name="Woyke T."/>
            <person name="Ryan C.M."/>
            <person name="Banfield J.F."/>
        </authorList>
    </citation>
    <scope>NUCLEOTIDE SEQUENCE [LARGE SCALE GENOMIC DNA]</scope>
    <source>
        <strain evidence="8">CG10_big_fil_rev_8_21_14_0_10_50_16</strain>
    </source>
</reference>
<dbReference type="Proteomes" id="UP000230084">
    <property type="component" value="Unassembled WGS sequence"/>
</dbReference>
<feature type="transmembrane region" description="Helical" evidence="6">
    <location>
        <begin position="212"/>
        <end position="235"/>
    </location>
</feature>
<dbReference type="GO" id="GO:0016020">
    <property type="term" value="C:membrane"/>
    <property type="evidence" value="ECO:0007669"/>
    <property type="project" value="UniProtKB-SubCell"/>
</dbReference>